<name>A0A238Y5Z5_9BACT</name>
<dbReference type="Proteomes" id="UP000198324">
    <property type="component" value="Unassembled WGS sequence"/>
</dbReference>
<dbReference type="EMBL" id="FZOC01000001">
    <property type="protein sequence ID" value="SNR66635.1"/>
    <property type="molecule type" value="Genomic_DNA"/>
</dbReference>
<dbReference type="Pfam" id="PF05159">
    <property type="entry name" value="Capsule_synth"/>
    <property type="match status" value="1"/>
</dbReference>
<keyword evidence="2" id="KW-1185">Reference proteome</keyword>
<reference evidence="1 2" key="1">
    <citation type="submission" date="2017-06" db="EMBL/GenBank/DDBJ databases">
        <authorList>
            <person name="Kim H.J."/>
            <person name="Triplett B.A."/>
        </authorList>
    </citation>
    <scope>NUCLEOTIDE SEQUENCE [LARGE SCALE GENOMIC DNA]</scope>
    <source>
        <strain evidence="1 2">DSM 13116</strain>
    </source>
</reference>
<evidence type="ECO:0000313" key="1">
    <source>
        <dbReference type="EMBL" id="SNR66635.1"/>
    </source>
</evidence>
<gene>
    <name evidence="1" type="ORF">SAMN04488503_0727</name>
</gene>
<dbReference type="InterPro" id="IPR007833">
    <property type="entry name" value="Capsule_polysaccharide_synth"/>
</dbReference>
<protein>
    <submittedName>
        <fullName evidence="1">Capsule polysaccharide biosynthesis protein</fullName>
    </submittedName>
</protein>
<dbReference type="GO" id="GO:0000271">
    <property type="term" value="P:polysaccharide biosynthetic process"/>
    <property type="evidence" value="ECO:0007669"/>
    <property type="project" value="InterPro"/>
</dbReference>
<sequence length="554" mass="62436">MIESILRRFRKPCRIPANTHDSLLQVLARDMDLWAKALRTASGPRYLIATSMSNYNHACVVERSLAVALTLRGARVEFLLCDAALPCCQMTKLHGCEPEALLAMPATLRCPSCVQEGKRLFEPLGLPVRWFGQHLSDAARARAASVANTLPVEDIPGYCPGELAIGEHALAGALRYYGRGDLSGEPCGEAILRRFLESSLRVAAVMDDLLDKESYDAAIFHHGIYSPQGVIGESCRTRGLRVVNWNPSYRKNTFIFSHGDTYHHTMVSEPAEAWDAIPWTERLERLTMDYLDSRRCGSADWIWFHERPENDMDAFAREFGLDWSRPVVGLLTSVMWDAQLHYKANAFPCMLAWVRHTVEAFRSRPDLQLLIRIHPAEVRGMVPSRQKMAEEIRRMTPQLPPNVFVVPPEHQASTYALMDRCDSVIIFNTKTGIELSAAGIPVVVAGEAWIRGKGFSQDASSPQDYDRILASLPLGVRLSPEKTARAKRYAFHFFFRRMLELPFIGSPQKFTFSVELESLTDLLPGRWPGLDCICEGIATGRPFIDEYELRPETR</sequence>
<evidence type="ECO:0000313" key="2">
    <source>
        <dbReference type="Proteomes" id="UP000198324"/>
    </source>
</evidence>
<dbReference type="AlphaFoldDB" id="A0A238Y5Z5"/>
<proteinExistence type="predicted"/>
<dbReference type="SUPFAM" id="SSF53756">
    <property type="entry name" value="UDP-Glycosyltransferase/glycogen phosphorylase"/>
    <property type="match status" value="1"/>
</dbReference>
<organism evidence="1 2">
    <name type="scientific">Humidesulfovibrio mexicanus</name>
    <dbReference type="NCBI Taxonomy" id="147047"/>
    <lineage>
        <taxon>Bacteria</taxon>
        <taxon>Pseudomonadati</taxon>
        <taxon>Thermodesulfobacteriota</taxon>
        <taxon>Desulfovibrionia</taxon>
        <taxon>Desulfovibrionales</taxon>
        <taxon>Desulfovibrionaceae</taxon>
        <taxon>Humidesulfovibrio</taxon>
    </lineage>
</organism>
<dbReference type="GO" id="GO:0015774">
    <property type="term" value="P:polysaccharide transport"/>
    <property type="evidence" value="ECO:0007669"/>
    <property type="project" value="InterPro"/>
</dbReference>
<accession>A0A238Y5Z5</accession>